<evidence type="ECO:0000313" key="2">
    <source>
        <dbReference type="Proteomes" id="UP000007875"/>
    </source>
</evidence>
<reference evidence="1" key="2">
    <citation type="submission" date="2025-08" db="UniProtKB">
        <authorList>
            <consortium name="Ensembl"/>
        </authorList>
    </citation>
    <scope>IDENTIFICATION</scope>
</reference>
<proteinExistence type="predicted"/>
<sequence length="211" mass="24430">MPSSFYPSRNCKIIQFQPATATDTAYCLSFALNKSFCKGECDIIFRITGSRNDGPLFHFRDFNNNLFRTSCTINIGFYIPINIGKIENVGICVVENFDEEPQNLMIVSNVAIRKLQKLEANDPRLMDFLPSNVQTWINKDTYTGSTVIGASHTKNEPNGLLQARKLKLFQLDEQTPQMQYETSSKYMAQHYIFSMFKRWHNMWSEFSHLDH</sequence>
<dbReference type="Ensembl" id="ENSCSAVT00000004882.1">
    <property type="protein sequence ID" value="ENSCSAVP00000004814.1"/>
    <property type="gene ID" value="ENSCSAVG00000002873.1"/>
</dbReference>
<dbReference type="HOGENOM" id="CLU_1307327_0_0_1"/>
<name>H2YHL5_CIOSA</name>
<reference evidence="2" key="1">
    <citation type="submission" date="2003-08" db="EMBL/GenBank/DDBJ databases">
        <authorList>
            <person name="Birren B."/>
            <person name="Nusbaum C."/>
            <person name="Abebe A."/>
            <person name="Abouelleil A."/>
            <person name="Adekoya E."/>
            <person name="Ait-zahra M."/>
            <person name="Allen N."/>
            <person name="Allen T."/>
            <person name="An P."/>
            <person name="Anderson M."/>
            <person name="Anderson S."/>
            <person name="Arachchi H."/>
            <person name="Armbruster J."/>
            <person name="Bachantsang P."/>
            <person name="Baldwin J."/>
            <person name="Barry A."/>
            <person name="Bayul T."/>
            <person name="Blitshsteyn B."/>
            <person name="Bloom T."/>
            <person name="Blye J."/>
            <person name="Boguslavskiy L."/>
            <person name="Borowsky M."/>
            <person name="Boukhgalter B."/>
            <person name="Brunache A."/>
            <person name="Butler J."/>
            <person name="Calixte N."/>
            <person name="Calvo S."/>
            <person name="Camarata J."/>
            <person name="Campo K."/>
            <person name="Chang J."/>
            <person name="Cheshatsang Y."/>
            <person name="Citroen M."/>
            <person name="Collymore A."/>
            <person name="Considine T."/>
            <person name="Cook A."/>
            <person name="Cooke P."/>
            <person name="Corum B."/>
            <person name="Cuomo C."/>
            <person name="David R."/>
            <person name="Dawoe T."/>
            <person name="Degray S."/>
            <person name="Dodge S."/>
            <person name="Dooley K."/>
            <person name="Dorje P."/>
            <person name="Dorjee K."/>
            <person name="Dorris L."/>
            <person name="Duffey N."/>
            <person name="Dupes A."/>
            <person name="Elkins T."/>
            <person name="Engels R."/>
            <person name="Erickson J."/>
            <person name="Farina A."/>
            <person name="Faro S."/>
            <person name="Ferreira P."/>
            <person name="Fischer H."/>
            <person name="Fitzgerald M."/>
            <person name="Foley K."/>
            <person name="Gage D."/>
            <person name="Galagan J."/>
            <person name="Gearin G."/>
            <person name="Gnerre S."/>
            <person name="Gnirke A."/>
            <person name="Goyette A."/>
            <person name="Graham J."/>
            <person name="Grandbois E."/>
            <person name="Gyaltsen K."/>
            <person name="Hafez N."/>
            <person name="Hagopian D."/>
            <person name="Hagos B."/>
            <person name="Hall J."/>
            <person name="Hatcher B."/>
            <person name="Heller A."/>
            <person name="Higgins H."/>
            <person name="Honan T."/>
            <person name="Horn A."/>
            <person name="Houde N."/>
            <person name="Hughes L."/>
            <person name="Hulme W."/>
            <person name="Husby E."/>
            <person name="Iliev I."/>
            <person name="Jaffe D."/>
            <person name="Jones C."/>
            <person name="Kamal M."/>
            <person name="Kamat A."/>
            <person name="Kamvysselis M."/>
            <person name="Karlsson E."/>
            <person name="Kells C."/>
            <person name="Kieu A."/>
            <person name="Kisner P."/>
            <person name="Kodira C."/>
            <person name="Kulbokas E."/>
            <person name="Labutti K."/>
            <person name="Lama D."/>
            <person name="Landers T."/>
            <person name="Leger J."/>
            <person name="Levine S."/>
            <person name="Lewis D."/>
            <person name="Lewis T."/>
            <person name="Lindblad-toh K."/>
            <person name="Liu X."/>
            <person name="Lokyitsang T."/>
            <person name="Lokyitsang Y."/>
            <person name="Lucien O."/>
            <person name="Lui A."/>
            <person name="Ma L.J."/>
            <person name="Mabbitt R."/>
            <person name="Macdonald J."/>
            <person name="Maclean C."/>
            <person name="Major J."/>
            <person name="Manning J."/>
            <person name="Marabella R."/>
            <person name="Maru K."/>
            <person name="Matthews C."/>
            <person name="Mauceli E."/>
            <person name="Mccarthy M."/>
            <person name="Mcdonough S."/>
            <person name="Mcghee T."/>
            <person name="Meldrim J."/>
            <person name="Meneus L."/>
            <person name="Mesirov J."/>
            <person name="Mihalev A."/>
            <person name="Mihova T."/>
            <person name="Mikkelsen T."/>
            <person name="Mlenga V."/>
            <person name="Moru K."/>
            <person name="Mozes J."/>
            <person name="Mulrain L."/>
            <person name="Munson G."/>
            <person name="Naylor J."/>
            <person name="Newes C."/>
            <person name="Nguyen C."/>
            <person name="Nguyen N."/>
            <person name="Nguyen T."/>
            <person name="Nicol R."/>
            <person name="Nielsen C."/>
            <person name="Nizzari M."/>
            <person name="Norbu C."/>
            <person name="Norbu N."/>
            <person name="O'donnell P."/>
            <person name="Okoawo O."/>
            <person name="O'leary S."/>
            <person name="Omotosho B."/>
            <person name="O'neill K."/>
            <person name="Osman S."/>
            <person name="Parker S."/>
            <person name="Perrin D."/>
            <person name="Phunkhang P."/>
            <person name="Piqani B."/>
            <person name="Purcell S."/>
            <person name="Rachupka T."/>
            <person name="Ramasamy U."/>
            <person name="Rameau R."/>
            <person name="Ray V."/>
            <person name="Raymond C."/>
            <person name="Retta R."/>
            <person name="Richardson S."/>
            <person name="Rise C."/>
            <person name="Rodriguez J."/>
            <person name="Rogers J."/>
            <person name="Rogov P."/>
            <person name="Rutman M."/>
            <person name="Schupbach R."/>
            <person name="Seaman C."/>
            <person name="Settipalli S."/>
            <person name="Sharpe T."/>
            <person name="Sheridan J."/>
            <person name="Sherpa N."/>
            <person name="Shi J."/>
            <person name="Smirnov S."/>
            <person name="Smith C."/>
            <person name="Sougnez C."/>
            <person name="Spencer B."/>
            <person name="Stalker J."/>
            <person name="Stange-thomann N."/>
            <person name="Stavropoulos S."/>
            <person name="Stetson K."/>
            <person name="Stone C."/>
            <person name="Stone S."/>
            <person name="Stubbs M."/>
            <person name="Talamas J."/>
            <person name="Tchuinga P."/>
            <person name="Tenzing P."/>
            <person name="Tesfaye S."/>
            <person name="Theodore J."/>
            <person name="Thoulutsang Y."/>
            <person name="Topham K."/>
            <person name="Towey S."/>
            <person name="Tsamla T."/>
            <person name="Tsomo N."/>
            <person name="Vallee D."/>
            <person name="Vassiliev H."/>
            <person name="Venkataraman V."/>
            <person name="Vinson J."/>
            <person name="Vo A."/>
            <person name="Wade C."/>
            <person name="Wang S."/>
            <person name="Wangchuk T."/>
            <person name="Wangdi T."/>
            <person name="Whittaker C."/>
            <person name="Wilkinson J."/>
            <person name="Wu Y."/>
            <person name="Wyman D."/>
            <person name="Yadav S."/>
            <person name="Yang S."/>
            <person name="Yang X."/>
            <person name="Yeager S."/>
            <person name="Yee E."/>
            <person name="Young G."/>
            <person name="Zainoun J."/>
            <person name="Zembeck L."/>
            <person name="Zimmer A."/>
            <person name="Zody M."/>
            <person name="Lander E."/>
        </authorList>
    </citation>
    <scope>NUCLEOTIDE SEQUENCE [LARGE SCALE GENOMIC DNA]</scope>
</reference>
<dbReference type="AlphaFoldDB" id="H2YHL5"/>
<accession>H2YHL5</accession>
<organism evidence="1 2">
    <name type="scientific">Ciona savignyi</name>
    <name type="common">Pacific transparent sea squirt</name>
    <dbReference type="NCBI Taxonomy" id="51511"/>
    <lineage>
        <taxon>Eukaryota</taxon>
        <taxon>Metazoa</taxon>
        <taxon>Chordata</taxon>
        <taxon>Tunicata</taxon>
        <taxon>Ascidiacea</taxon>
        <taxon>Phlebobranchia</taxon>
        <taxon>Cionidae</taxon>
        <taxon>Ciona</taxon>
    </lineage>
</organism>
<keyword evidence="2" id="KW-1185">Reference proteome</keyword>
<reference evidence="1" key="3">
    <citation type="submission" date="2025-09" db="UniProtKB">
        <authorList>
            <consortium name="Ensembl"/>
        </authorList>
    </citation>
    <scope>IDENTIFICATION</scope>
</reference>
<protein>
    <submittedName>
        <fullName evidence="1">Uncharacterized protein</fullName>
    </submittedName>
</protein>
<evidence type="ECO:0000313" key="1">
    <source>
        <dbReference type="Ensembl" id="ENSCSAVP00000004814.1"/>
    </source>
</evidence>
<dbReference type="InParanoid" id="H2YHL5"/>
<dbReference type="GeneTree" id="ENSGT00530000067863"/>
<dbReference type="Proteomes" id="UP000007875">
    <property type="component" value="Unassembled WGS sequence"/>
</dbReference>